<accession>A0A7J7LN52</accession>
<dbReference type="InterPro" id="IPR037045">
    <property type="entry name" value="S8pro/Inhibitor_I9_sf"/>
</dbReference>
<reference evidence="1 2" key="1">
    <citation type="journal article" date="2020" name="IScience">
        <title>Genome Sequencing of the Endangered Kingdonia uniflora (Circaeasteraceae, Ranunculales) Reveals Potential Mechanisms of Evolutionary Specialization.</title>
        <authorList>
            <person name="Sun Y."/>
            <person name="Deng T."/>
            <person name="Zhang A."/>
            <person name="Moore M.J."/>
            <person name="Landis J.B."/>
            <person name="Lin N."/>
            <person name="Zhang H."/>
            <person name="Zhang X."/>
            <person name="Huang J."/>
            <person name="Zhang X."/>
            <person name="Sun H."/>
            <person name="Wang H."/>
        </authorList>
    </citation>
    <scope>NUCLEOTIDE SEQUENCE [LARGE SCALE GENOMIC DNA]</scope>
    <source>
        <strain evidence="1">TB1705</strain>
        <tissue evidence="1">Leaf</tissue>
    </source>
</reference>
<dbReference type="Gene3D" id="3.30.70.80">
    <property type="entry name" value="Peptidase S8 propeptide/proteinase inhibitor I9"/>
    <property type="match status" value="1"/>
</dbReference>
<evidence type="ECO:0000313" key="2">
    <source>
        <dbReference type="Proteomes" id="UP000541444"/>
    </source>
</evidence>
<evidence type="ECO:0000313" key="1">
    <source>
        <dbReference type="EMBL" id="KAF6143982.1"/>
    </source>
</evidence>
<proteinExistence type="predicted"/>
<name>A0A7J7LN52_9MAGN</name>
<protein>
    <submittedName>
        <fullName evidence="1">Uncharacterized protein</fullName>
    </submittedName>
</protein>
<dbReference type="AlphaFoldDB" id="A0A7J7LN52"/>
<comment type="caution">
    <text evidence="1">The sequence shown here is derived from an EMBL/GenBank/DDBJ whole genome shotgun (WGS) entry which is preliminary data.</text>
</comment>
<dbReference type="OrthoDB" id="2014869at2759"/>
<dbReference type="Proteomes" id="UP000541444">
    <property type="component" value="Unassembled WGS sequence"/>
</dbReference>
<sequence length="158" mass="17355">MSKVLPDHHSWFEASLSSLSSRPSIVYTNSNVIHGFSASLSLSELRELKNTLGSISSICDLPVKVDATDTSDFLNLNPVTGAWPESNYGKDVIIGLVSLEIGQRVIVLKTMGCLKFYQSGKGNVLMACSLIRLCVTINSSEHEILRRIKRDLSMKIKA</sequence>
<keyword evidence="2" id="KW-1185">Reference proteome</keyword>
<dbReference type="EMBL" id="JACGCM010002156">
    <property type="protein sequence ID" value="KAF6143982.1"/>
    <property type="molecule type" value="Genomic_DNA"/>
</dbReference>
<gene>
    <name evidence="1" type="ORF">GIB67_017590</name>
</gene>
<organism evidence="1 2">
    <name type="scientific">Kingdonia uniflora</name>
    <dbReference type="NCBI Taxonomy" id="39325"/>
    <lineage>
        <taxon>Eukaryota</taxon>
        <taxon>Viridiplantae</taxon>
        <taxon>Streptophyta</taxon>
        <taxon>Embryophyta</taxon>
        <taxon>Tracheophyta</taxon>
        <taxon>Spermatophyta</taxon>
        <taxon>Magnoliopsida</taxon>
        <taxon>Ranunculales</taxon>
        <taxon>Circaeasteraceae</taxon>
        <taxon>Kingdonia</taxon>
    </lineage>
</organism>